<evidence type="ECO:0000256" key="8">
    <source>
        <dbReference type="PROSITE-ProRule" id="PRU00958"/>
    </source>
</evidence>
<evidence type="ECO:0000256" key="6">
    <source>
        <dbReference type="ARBA" id="ARBA00022884"/>
    </source>
</evidence>
<keyword evidence="5 8" id="KW-0819">tRNA processing</keyword>
<evidence type="ECO:0000313" key="16">
    <source>
        <dbReference type="EMBL" id="PJC01228.1"/>
    </source>
</evidence>
<dbReference type="Proteomes" id="UP000228874">
    <property type="component" value="Unassembled WGS sequence"/>
</dbReference>
<keyword evidence="4 8" id="KW-0949">S-adenosyl-L-methionine</keyword>
<dbReference type="GO" id="GO:0160104">
    <property type="term" value="F:tRNA (guanine(26)-N2)-dimethyltransferase activity"/>
    <property type="evidence" value="ECO:0007669"/>
    <property type="project" value="UniProtKB-EC"/>
</dbReference>
<evidence type="ECO:0000256" key="4">
    <source>
        <dbReference type="ARBA" id="ARBA00022691"/>
    </source>
</evidence>
<gene>
    <name evidence="16" type="ORF">CO072_01995</name>
    <name evidence="15" type="ORF">CO124_02255</name>
    <name evidence="11" type="ORF">COS22_02360</name>
    <name evidence="10" type="ORF">COS45_02335</name>
    <name evidence="12" type="ORF">COW47_01260</name>
    <name evidence="9" type="ORF">COW69_02485</name>
    <name evidence="14" type="ORF">COY63_00825</name>
    <name evidence="13" type="ORF">COZ66_02275</name>
</gene>
<dbReference type="EMBL" id="PFMG01000019">
    <property type="protein sequence ID" value="PIY99937.1"/>
    <property type="molecule type" value="Genomic_DNA"/>
</dbReference>
<dbReference type="EMBL" id="PFSX01000051">
    <property type="protein sequence ID" value="PJC01228.1"/>
    <property type="molecule type" value="Genomic_DNA"/>
</dbReference>
<evidence type="ECO:0000313" key="18">
    <source>
        <dbReference type="Proteomes" id="UP000228888"/>
    </source>
</evidence>
<evidence type="ECO:0000313" key="10">
    <source>
        <dbReference type="EMBL" id="PIV13565.1"/>
    </source>
</evidence>
<dbReference type="EMBL" id="PFUW01000040">
    <property type="protein sequence ID" value="PJB03561.1"/>
    <property type="molecule type" value="Genomic_DNA"/>
</dbReference>
<accession>A0A2G9LIQ7</accession>
<dbReference type="PROSITE" id="PS51626">
    <property type="entry name" value="SAM_MT_TRM1"/>
    <property type="match status" value="1"/>
</dbReference>
<evidence type="ECO:0000313" key="11">
    <source>
        <dbReference type="EMBL" id="PIV46273.1"/>
    </source>
</evidence>
<accession>A0A2H9N219</accession>
<evidence type="ECO:0000313" key="9">
    <source>
        <dbReference type="EMBL" id="PIN66419.1"/>
    </source>
</evidence>
<dbReference type="AlphaFoldDB" id="A0A2G9LIQ7"/>
<name>A0A2G9LIQ7_HUBC1</name>
<evidence type="ECO:0000313" key="15">
    <source>
        <dbReference type="EMBL" id="PJB03561.1"/>
    </source>
</evidence>
<dbReference type="Proteomes" id="UP000230713">
    <property type="component" value="Unassembled WGS sequence"/>
</dbReference>
<dbReference type="PANTHER" id="PTHR10631">
    <property type="entry name" value="N 2 ,N 2 -DIMETHYLGUANOSINE TRNA METHYLTRANSFERASE"/>
    <property type="match status" value="1"/>
</dbReference>
<evidence type="ECO:0000256" key="2">
    <source>
        <dbReference type="ARBA" id="ARBA00022603"/>
    </source>
</evidence>
<evidence type="ECO:0000313" key="17">
    <source>
        <dbReference type="Proteomes" id="UP000228874"/>
    </source>
</evidence>
<dbReference type="GO" id="GO:0002940">
    <property type="term" value="P:tRNA N2-guanine methylation"/>
    <property type="evidence" value="ECO:0007669"/>
    <property type="project" value="TreeGrafter"/>
</dbReference>
<dbReference type="EMBL" id="PEUT01000055">
    <property type="protein sequence ID" value="PIV13565.1"/>
    <property type="molecule type" value="Genomic_DNA"/>
</dbReference>
<evidence type="ECO:0000313" key="14">
    <source>
        <dbReference type="EMBL" id="PIY99937.1"/>
    </source>
</evidence>
<keyword evidence="2 8" id="KW-0489">Methyltransferase</keyword>
<dbReference type="EMBL" id="PFFF01000028">
    <property type="protein sequence ID" value="PIV89751.1"/>
    <property type="molecule type" value="Genomic_DNA"/>
</dbReference>
<dbReference type="Proteomes" id="UP000230477">
    <property type="component" value="Unassembled WGS sequence"/>
</dbReference>
<organism evidence="9 19">
    <name type="scientific">Huberarchaeum crystalense</name>
    <dbReference type="NCBI Taxonomy" id="2014257"/>
    <lineage>
        <taxon>Archaea</taxon>
        <taxon>Candidatus Huberarchaeota</taxon>
        <taxon>Candidatus Huberarchaeia</taxon>
        <taxon>Candidatus Huberarchaeales</taxon>
        <taxon>Candidatus Huberarchaeaceae</taxon>
        <taxon>Candidatus Huberarchaeum</taxon>
    </lineage>
</organism>
<evidence type="ECO:0000313" key="13">
    <source>
        <dbReference type="EMBL" id="PIX27944.1"/>
    </source>
</evidence>
<reference evidence="9 19" key="2">
    <citation type="submission" date="2017-09" db="EMBL/GenBank/DDBJ databases">
        <title>Depth-based differentiation of microbial function through sediment-hosted aquifers and enrichment of novel symbionts in the deep terrestrial subsurface.</title>
        <authorList>
            <person name="Probst A.J."/>
            <person name="Ladd B."/>
            <person name="Jarett J.K."/>
            <person name="Geller-Mcgrath D.E."/>
            <person name="Sieber C.M."/>
            <person name="Emerson J.B."/>
            <person name="Anantharaman K."/>
            <person name="Thomas B.C."/>
            <person name="Malmstrom R."/>
            <person name="Stieglmeier M."/>
            <person name="Klingl A."/>
            <person name="Woyke T."/>
            <person name="Ryan C.M."/>
            <person name="Banfield J.F."/>
        </authorList>
    </citation>
    <scope>NUCLEOTIDE SEQUENCE [LARGE SCALE GENOMIC DNA]</scope>
    <source>
        <strain evidence="11">CG02_land_8_20_14_3_00_31_209</strain>
        <strain evidence="10">CG03_land_8_20_14_0_80_31_114</strain>
        <strain evidence="12">CG17_big_fil_post_rev_8_21_14_2_50_31_73</strain>
        <strain evidence="9">CG18_big_fil_WC_8_21_14_2_50_31_19</strain>
        <strain evidence="14">CG_4_10_14_0_8_um_filter_31_133</strain>
        <strain evidence="13">CG_4_8_14_3_um_filter</strain>
        <strain evidence="16">CG_4_9_14_0_8_um_filter_31_21</strain>
        <strain evidence="15">CG_4_9_14_3_um_filter_31_125</strain>
    </source>
</reference>
<accession>A0A2H9M1R1</accession>
<dbReference type="SUPFAM" id="SSF53335">
    <property type="entry name" value="S-adenosyl-L-methionine-dependent methyltransferases"/>
    <property type="match status" value="1"/>
</dbReference>
<accession>A0A2H9RCQ2</accession>
<proteinExistence type="inferred from homology"/>
<dbReference type="EMBL" id="PFIH01000056">
    <property type="protein sequence ID" value="PIX27944.1"/>
    <property type="molecule type" value="Genomic_DNA"/>
</dbReference>
<dbReference type="Proteomes" id="UP000229789">
    <property type="component" value="Unassembled WGS sequence"/>
</dbReference>
<sequence length="393" mass="44969">MTLIKEGNVVIDVSDADYGKIFVPSKKMKVFYNPRMKHNRDISVLFYDFWAKAVKKSENLVFFDGMAGSGVKGLRVLAETGIKNVIFNDLNPKSIENIKSNLKINNLPKNIHYNLYNLSFQRLLAEKQADIVDLDPFGTPVLFLDFVLANARKGELISITATDTAVLCGASQQNSQKCERIYFSTPSKNESMKETGLRILLGYIARTAAKYGLFPLFLLSYSKDHYMRAFFSIEKYKQGDLDRKIGHISFCAACNKRKVNFEQCFSYVCECGANLTIAGPLWLGNFIDMGFYKEIDGFVKKQNKKIKFSEKTKNTTLNTQQQLRAVQKFDNLLKFMKPLAAEQNFLPWHYNLHNYPNYAHKKIDQALQEIKGVRSHFDPLAVKTNKTNLFEKS</sequence>
<dbReference type="Proteomes" id="UP000228888">
    <property type="component" value="Unassembled WGS sequence"/>
</dbReference>
<dbReference type="Proteomes" id="UP000228989">
    <property type="component" value="Unassembled WGS sequence"/>
</dbReference>
<reference evidence="17 18" key="1">
    <citation type="submission" date="2017-09" db="EMBL/GenBank/DDBJ databases">
        <title>Depth-based differentiation of microbial function through sediment-hosted aquifers and enrichment of novel symbionts in the deep terrestrial subsurface.</title>
        <authorList>
            <person name="Probst A.J."/>
            <person name="Ladd B."/>
            <person name="Jarett J.K."/>
            <person name="Geller-Mcgrath D.E."/>
            <person name="Sieber C.M.K."/>
            <person name="Emerson J.B."/>
            <person name="Anantharaman K."/>
            <person name="Thomas B.C."/>
            <person name="Malmstrom R."/>
            <person name="Stieglmeier M."/>
            <person name="Klingl A."/>
            <person name="Woyke T."/>
            <person name="Ryan C.M."/>
            <person name="Banfield J.F."/>
        </authorList>
    </citation>
    <scope>NUCLEOTIDE SEQUENCE [LARGE SCALE GENOMIC DNA]</scope>
</reference>
<evidence type="ECO:0000256" key="3">
    <source>
        <dbReference type="ARBA" id="ARBA00022679"/>
    </source>
</evidence>
<keyword evidence="1 8" id="KW-0820">tRNA-binding</keyword>
<accession>A0A2H9P8W9</accession>
<dbReference type="Gene3D" id="3.40.50.150">
    <property type="entry name" value="Vaccinia Virus protein VP39"/>
    <property type="match status" value="1"/>
</dbReference>
<dbReference type="EMBL" id="PCUF01000039">
    <property type="protein sequence ID" value="PIN66419.1"/>
    <property type="molecule type" value="Genomic_DNA"/>
</dbReference>
<dbReference type="InterPro" id="IPR029063">
    <property type="entry name" value="SAM-dependent_MTases_sf"/>
</dbReference>
<dbReference type="EMBL" id="PETW01000042">
    <property type="protein sequence ID" value="PIV46273.1"/>
    <property type="molecule type" value="Genomic_DNA"/>
</dbReference>
<keyword evidence="3 8" id="KW-0808">Transferase</keyword>
<evidence type="ECO:0000256" key="1">
    <source>
        <dbReference type="ARBA" id="ARBA00022555"/>
    </source>
</evidence>
<protein>
    <recommendedName>
        <fullName evidence="7">tRNA (guanine(26)-N(2))-dimethyltransferase</fullName>
        <ecNumber evidence="7">2.1.1.216</ecNumber>
    </recommendedName>
</protein>
<dbReference type="Proteomes" id="UP000231449">
    <property type="component" value="Unassembled WGS sequence"/>
</dbReference>
<accession>A0A2H9QRV3</accession>
<dbReference type="EC" id="2.1.1.216" evidence="7"/>
<evidence type="ECO:0000313" key="12">
    <source>
        <dbReference type="EMBL" id="PIV89751.1"/>
    </source>
</evidence>
<dbReference type="InterPro" id="IPR002905">
    <property type="entry name" value="Trm1"/>
</dbReference>
<dbReference type="PANTHER" id="PTHR10631:SF3">
    <property type="entry name" value="TRNA (GUANINE(26)-N(2))-DIMETHYLTRANSFERASE"/>
    <property type="match status" value="1"/>
</dbReference>
<dbReference type="Proteomes" id="UP000231232">
    <property type="component" value="Unassembled WGS sequence"/>
</dbReference>
<dbReference type="Pfam" id="PF02005">
    <property type="entry name" value="TRM"/>
    <property type="match status" value="1"/>
</dbReference>
<evidence type="ECO:0000313" key="19">
    <source>
        <dbReference type="Proteomes" id="UP000229789"/>
    </source>
</evidence>
<keyword evidence="6 8" id="KW-0694">RNA-binding</keyword>
<evidence type="ECO:0000256" key="7">
    <source>
        <dbReference type="ARBA" id="ARBA00039099"/>
    </source>
</evidence>
<dbReference type="GO" id="GO:0000049">
    <property type="term" value="F:tRNA binding"/>
    <property type="evidence" value="ECO:0007669"/>
    <property type="project" value="UniProtKB-UniRule"/>
</dbReference>
<evidence type="ECO:0000256" key="5">
    <source>
        <dbReference type="ARBA" id="ARBA00022694"/>
    </source>
</evidence>
<comment type="caution">
    <text evidence="9">The sequence shown here is derived from an EMBL/GenBank/DDBJ whole genome shotgun (WGS) entry which is preliminary data.</text>
</comment>
<accession>A0A2H9M6Z0</accession>
<accession>A0A2H9MMI6</accession>
<comment type="similarity">
    <text evidence="8">Belongs to the class I-like SAM-binding methyltransferase superfamily. Trm1 family.</text>
</comment>